<keyword evidence="3" id="KW-0687">Ribonucleoprotein</keyword>
<comment type="caution">
    <text evidence="6">The sequence shown here is derived from an EMBL/GenBank/DDBJ whole genome shotgun (WGS) entry which is preliminary data.</text>
</comment>
<name>A0AAD8M3E7_9APIA</name>
<evidence type="ECO:0000256" key="1">
    <source>
        <dbReference type="ARBA" id="ARBA00008434"/>
    </source>
</evidence>
<evidence type="ECO:0000313" key="7">
    <source>
        <dbReference type="Proteomes" id="UP001237642"/>
    </source>
</evidence>
<evidence type="ECO:0000256" key="2">
    <source>
        <dbReference type="ARBA" id="ARBA00022980"/>
    </source>
</evidence>
<evidence type="ECO:0000313" key="6">
    <source>
        <dbReference type="EMBL" id="KAK1358174.1"/>
    </source>
</evidence>
<dbReference type="InterPro" id="IPR009068">
    <property type="entry name" value="uS15_NS1_RNA-bd_sf"/>
</dbReference>
<evidence type="ECO:0000256" key="4">
    <source>
        <dbReference type="ARBA" id="ARBA00035250"/>
    </source>
</evidence>
<dbReference type="PANTHER" id="PTHR47546">
    <property type="entry name" value="S15/NS1, RNA-BINDING PROTEIN"/>
    <property type="match status" value="1"/>
</dbReference>
<dbReference type="Pfam" id="PF00312">
    <property type="entry name" value="Ribosomal_S15"/>
    <property type="match status" value="1"/>
</dbReference>
<evidence type="ECO:0000256" key="3">
    <source>
        <dbReference type="ARBA" id="ARBA00023274"/>
    </source>
</evidence>
<feature type="compositionally biased region" description="Low complexity" evidence="5">
    <location>
        <begin position="69"/>
        <end position="109"/>
    </location>
</feature>
<gene>
    <name evidence="6" type="ORF">POM88_051430</name>
</gene>
<comment type="similarity">
    <text evidence="1">Belongs to the universal ribosomal protein uS15 family.</text>
</comment>
<dbReference type="AlphaFoldDB" id="A0AAD8M3E7"/>
<evidence type="ECO:0000256" key="5">
    <source>
        <dbReference type="SAM" id="MobiDB-lite"/>
    </source>
</evidence>
<reference evidence="6" key="2">
    <citation type="submission" date="2023-05" db="EMBL/GenBank/DDBJ databases">
        <authorList>
            <person name="Schelkunov M.I."/>
        </authorList>
    </citation>
    <scope>NUCLEOTIDE SEQUENCE</scope>
    <source>
        <strain evidence="6">Hsosn_3</strain>
        <tissue evidence="6">Leaf</tissue>
    </source>
</reference>
<dbReference type="GO" id="GO:0006412">
    <property type="term" value="P:translation"/>
    <property type="evidence" value="ECO:0007669"/>
    <property type="project" value="InterPro"/>
</dbReference>
<dbReference type="NCBIfam" id="TIGR00952">
    <property type="entry name" value="S15_bact"/>
    <property type="match status" value="1"/>
</dbReference>
<keyword evidence="2 6" id="KW-0689">Ribosomal protein</keyword>
<feature type="compositionally biased region" description="Polar residues" evidence="5">
    <location>
        <begin position="1"/>
        <end position="16"/>
    </location>
</feature>
<dbReference type="GO" id="GO:1990904">
    <property type="term" value="C:ribonucleoprotein complex"/>
    <property type="evidence" value="ECO:0007669"/>
    <property type="project" value="UniProtKB-KW"/>
</dbReference>
<dbReference type="PANTHER" id="PTHR47546:SF3">
    <property type="entry name" value="30S RIBOSOMAL PROTEIN S15, CHLOROPLASTIC"/>
    <property type="match status" value="1"/>
</dbReference>
<feature type="compositionally biased region" description="Low complexity" evidence="5">
    <location>
        <begin position="42"/>
        <end position="58"/>
    </location>
</feature>
<dbReference type="InterPro" id="IPR000589">
    <property type="entry name" value="Ribosomal_uS15"/>
</dbReference>
<protein>
    <recommendedName>
        <fullName evidence="4">Small ribosomal subunit protein uS15c</fullName>
    </recommendedName>
</protein>
<proteinExistence type="inferred from homology"/>
<dbReference type="InterPro" id="IPR005290">
    <property type="entry name" value="Ribosomal_uS15_bac-type"/>
</dbReference>
<feature type="region of interest" description="Disordered" evidence="5">
    <location>
        <begin position="1"/>
        <end position="112"/>
    </location>
</feature>
<dbReference type="GO" id="GO:0005737">
    <property type="term" value="C:cytoplasm"/>
    <property type="evidence" value="ECO:0007669"/>
    <property type="project" value="UniProtKB-ARBA"/>
</dbReference>
<dbReference type="GO" id="GO:0003735">
    <property type="term" value="F:structural constituent of ribosome"/>
    <property type="evidence" value="ECO:0007669"/>
    <property type="project" value="InterPro"/>
</dbReference>
<dbReference type="GO" id="GO:0005840">
    <property type="term" value="C:ribosome"/>
    <property type="evidence" value="ECO:0007669"/>
    <property type="project" value="UniProtKB-KW"/>
</dbReference>
<organism evidence="6 7">
    <name type="scientific">Heracleum sosnowskyi</name>
    <dbReference type="NCBI Taxonomy" id="360622"/>
    <lineage>
        <taxon>Eukaryota</taxon>
        <taxon>Viridiplantae</taxon>
        <taxon>Streptophyta</taxon>
        <taxon>Embryophyta</taxon>
        <taxon>Tracheophyta</taxon>
        <taxon>Spermatophyta</taxon>
        <taxon>Magnoliopsida</taxon>
        <taxon>eudicotyledons</taxon>
        <taxon>Gunneridae</taxon>
        <taxon>Pentapetalae</taxon>
        <taxon>asterids</taxon>
        <taxon>campanulids</taxon>
        <taxon>Apiales</taxon>
        <taxon>Apiaceae</taxon>
        <taxon>Apioideae</taxon>
        <taxon>apioid superclade</taxon>
        <taxon>Tordylieae</taxon>
        <taxon>Tordyliinae</taxon>
        <taxon>Heracleum</taxon>
    </lineage>
</organism>
<feature type="compositionally biased region" description="Basic and acidic residues" evidence="5">
    <location>
        <begin position="152"/>
        <end position="163"/>
    </location>
</feature>
<feature type="region of interest" description="Disordered" evidence="5">
    <location>
        <begin position="124"/>
        <end position="178"/>
    </location>
</feature>
<dbReference type="HAMAP" id="MF_01343_B">
    <property type="entry name" value="Ribosomal_uS15_B"/>
    <property type="match status" value="1"/>
</dbReference>
<dbReference type="EMBL" id="JAUIZM010000011">
    <property type="protein sequence ID" value="KAK1358174.1"/>
    <property type="molecule type" value="Genomic_DNA"/>
</dbReference>
<feature type="compositionally biased region" description="Low complexity" evidence="5">
    <location>
        <begin position="17"/>
        <end position="32"/>
    </location>
</feature>
<reference evidence="6" key="1">
    <citation type="submission" date="2023-02" db="EMBL/GenBank/DDBJ databases">
        <title>Genome of toxic invasive species Heracleum sosnowskyi carries increased number of genes despite the absence of recent whole-genome duplications.</title>
        <authorList>
            <person name="Schelkunov M."/>
            <person name="Shtratnikova V."/>
            <person name="Makarenko M."/>
            <person name="Klepikova A."/>
            <person name="Omelchenko D."/>
            <person name="Novikova G."/>
            <person name="Obukhova E."/>
            <person name="Bogdanov V."/>
            <person name="Penin A."/>
            <person name="Logacheva M."/>
        </authorList>
    </citation>
    <scope>NUCLEOTIDE SEQUENCE</scope>
    <source>
        <strain evidence="6">Hsosn_3</strain>
        <tissue evidence="6">Leaf</tissue>
    </source>
</reference>
<keyword evidence="7" id="KW-1185">Reference proteome</keyword>
<dbReference type="Proteomes" id="UP001237642">
    <property type="component" value="Unassembled WGS sequence"/>
</dbReference>
<dbReference type="SUPFAM" id="SSF47060">
    <property type="entry name" value="S15/NS1 RNA-binding domain"/>
    <property type="match status" value="1"/>
</dbReference>
<accession>A0AAD8M3E7</accession>
<dbReference type="CDD" id="cd00353">
    <property type="entry name" value="Ribosomal_S15p_S13e"/>
    <property type="match status" value="1"/>
</dbReference>
<dbReference type="SMART" id="SM01387">
    <property type="entry name" value="Ribosomal_S15"/>
    <property type="match status" value="1"/>
</dbReference>
<dbReference type="Gene3D" id="1.10.287.10">
    <property type="entry name" value="S15/NS1, RNA-binding"/>
    <property type="match status" value="1"/>
</dbReference>
<sequence>MAATTISLQLRRTTLLKNPNSLKFFSSSSSLPPHNDNDETTPSDQPQSQSQSQPSFSSYLKDLKSNLKQTSQQPQQPFQQTQQPRSPFQQTQQTFQRPQQTQFQQTQPTKAASFDEIRKNLSEFRNRTAPPPPQSQFRSPSTGTSGISFQELYKKNVESRGDVSSENAGGSTGMGGKMSYDTIRESLKQLRMSKPVEANKGSNNNNVLGGSKLTDSLFGNTKSGTNVYGAGALPAKVFGKEGGKKKEGESGEMKTKFLRMYTYGDLGEKLKMLRPEEAKESKGKWFSLKELSERLIKLRDIEEKESEADTKVYKGIRESLQKLASESDDKKKSSVHRIDILGQLGGTPNYMLSPPKEDLVEKYFHPDNMSSADKMKIELKRVRDEFKMSESDCGSSRVQVAQLTTKIKHLSSTLHKKDKHSRKGLQAMVQRRKKLLKYLRRTDWDSYCFVLDKLGLRDNPDYKN</sequence>